<sequence>MGALLSTVRAAPANNLQRADGSLSLVDGETKFTFDYATSAADSKNWIGIYHASGGGPEDEVMVSPSLKWGYAPESKGRVTVDASGLDAGKYKAFFLAKDGYKWLANPIEITIAGTSKASFLTDTYTTHNARKGDKFEAKLGGLLSPESVESKFAKASGPGWVKVSDTGVVSGTPDSDKAAEVTIEASGSDGSRAKLQITIPVRKAGSPLVEELSVLSYNLWHGGTQVNDYHRKQIRYFASTNPDIITLQEVSGGHAVRLAEALGWNVYQSDAAGIITRYPIAEVYDDFSRSSSVRVLLDGEKSQVIVRTAHLGFDPYGPYDFCFDHMTVDQVLKREAQSGRTPQILDIVSKIKSQIANSDKVPVILSGDFNAPSHLDYTEAASGLHCGVKDVPWPTSVEPTNAGLVDSYREIHKDPAADPAITWSPIFLDNNGRPEPLDRIDFIYHKGLKTLKSFIEVVGNPKPQPNHADNEWTSDHKSVKTIFRVPSGSRGDEI</sequence>
<organism evidence="2">
    <name type="scientific">Bionectria ochroleuca</name>
    <name type="common">Gliocladium roseum</name>
    <dbReference type="NCBI Taxonomy" id="29856"/>
    <lineage>
        <taxon>Eukaryota</taxon>
        <taxon>Fungi</taxon>
        <taxon>Dikarya</taxon>
        <taxon>Ascomycota</taxon>
        <taxon>Pezizomycotina</taxon>
        <taxon>Sordariomycetes</taxon>
        <taxon>Hypocreomycetidae</taxon>
        <taxon>Hypocreales</taxon>
        <taxon>Bionectriaceae</taxon>
        <taxon>Clonostachys</taxon>
    </lineage>
</organism>
<dbReference type="InterPro" id="IPR036691">
    <property type="entry name" value="Endo/exonu/phosph_ase_sf"/>
</dbReference>
<dbReference type="Gene3D" id="2.60.40.10">
    <property type="entry name" value="Immunoglobulins"/>
    <property type="match status" value="1"/>
</dbReference>
<dbReference type="SUPFAM" id="SSF56219">
    <property type="entry name" value="DNase I-like"/>
    <property type="match status" value="1"/>
</dbReference>
<protein>
    <recommendedName>
        <fullName evidence="1">Endonuclease/exonuclease/phosphatase domain-containing protein</fullName>
    </recommendedName>
</protein>
<gene>
    <name evidence="2" type="ORF">BN869_000008845_1</name>
</gene>
<evidence type="ECO:0000313" key="2">
    <source>
        <dbReference type="EMBL" id="CEO52787.1"/>
    </source>
</evidence>
<reference evidence="2" key="1">
    <citation type="submission" date="2015-01" db="EMBL/GenBank/DDBJ databases">
        <authorList>
            <person name="Durling Mikael"/>
        </authorList>
    </citation>
    <scope>NUCLEOTIDE SEQUENCE</scope>
</reference>
<dbReference type="GO" id="GO:0003824">
    <property type="term" value="F:catalytic activity"/>
    <property type="evidence" value="ECO:0007669"/>
    <property type="project" value="InterPro"/>
</dbReference>
<dbReference type="InterPro" id="IPR013783">
    <property type="entry name" value="Ig-like_fold"/>
</dbReference>
<dbReference type="Gene3D" id="3.60.10.10">
    <property type="entry name" value="Endonuclease/exonuclease/phosphatase"/>
    <property type="match status" value="1"/>
</dbReference>
<evidence type="ECO:0000259" key="1">
    <source>
        <dbReference type="Pfam" id="PF03372"/>
    </source>
</evidence>
<dbReference type="AlphaFoldDB" id="A0A0B7KBF2"/>
<dbReference type="EMBL" id="CDPU01000031">
    <property type="protein sequence ID" value="CEO52787.1"/>
    <property type="molecule type" value="Genomic_DNA"/>
</dbReference>
<dbReference type="PANTHER" id="PTHR41349">
    <property type="match status" value="1"/>
</dbReference>
<proteinExistence type="predicted"/>
<dbReference type="InterPro" id="IPR005135">
    <property type="entry name" value="Endo/exonuclease/phosphatase"/>
</dbReference>
<feature type="domain" description="Endonuclease/exonuclease/phosphatase" evidence="1">
    <location>
        <begin position="216"/>
        <end position="477"/>
    </location>
</feature>
<accession>A0A0B7KBF2</accession>
<dbReference type="Pfam" id="PF03372">
    <property type="entry name" value="Exo_endo_phos"/>
    <property type="match status" value="1"/>
</dbReference>
<name>A0A0B7KBF2_BIOOC</name>
<dbReference type="PANTHER" id="PTHR41349:SF1">
    <property type="entry name" value="PROTEIN CBG08683"/>
    <property type="match status" value="1"/>
</dbReference>